<reference evidence="2 3" key="1">
    <citation type="submission" date="2018-03" db="EMBL/GenBank/DDBJ databases">
        <authorList>
            <person name="Keele B.F."/>
        </authorList>
    </citation>
    <scope>NUCLEOTIDE SEQUENCE [LARGE SCALE GENOMIC DNA]</scope>
    <source>
        <strain evidence="2 3">IB-3</strain>
    </source>
</reference>
<name>A0A2R7Z3C9_9ACTN</name>
<dbReference type="PANTHER" id="PTHR43792:SF1">
    <property type="entry name" value="N-ACETYLTRANSFERASE DOMAIN-CONTAINING PROTEIN"/>
    <property type="match status" value="1"/>
</dbReference>
<dbReference type="Proteomes" id="UP000244867">
    <property type="component" value="Unassembled WGS sequence"/>
</dbReference>
<dbReference type="InterPro" id="IPR000182">
    <property type="entry name" value="GNAT_dom"/>
</dbReference>
<dbReference type="PROSITE" id="PS51186">
    <property type="entry name" value="GNAT"/>
    <property type="match status" value="1"/>
</dbReference>
<dbReference type="OrthoDB" id="3533156at2"/>
<dbReference type="EMBL" id="PYXZ01000001">
    <property type="protein sequence ID" value="PUA83157.1"/>
    <property type="molecule type" value="Genomic_DNA"/>
</dbReference>
<organism evidence="2 3">
    <name type="scientific">Nocardioides currus</name>
    <dbReference type="NCBI Taxonomy" id="2133958"/>
    <lineage>
        <taxon>Bacteria</taxon>
        <taxon>Bacillati</taxon>
        <taxon>Actinomycetota</taxon>
        <taxon>Actinomycetes</taxon>
        <taxon>Propionibacteriales</taxon>
        <taxon>Nocardioidaceae</taxon>
        <taxon>Nocardioides</taxon>
    </lineage>
</organism>
<keyword evidence="2" id="KW-0808">Transferase</keyword>
<keyword evidence="3" id="KW-1185">Reference proteome</keyword>
<evidence type="ECO:0000259" key="1">
    <source>
        <dbReference type="PROSITE" id="PS51186"/>
    </source>
</evidence>
<dbReference type="GO" id="GO:0016747">
    <property type="term" value="F:acyltransferase activity, transferring groups other than amino-acyl groups"/>
    <property type="evidence" value="ECO:0007669"/>
    <property type="project" value="InterPro"/>
</dbReference>
<dbReference type="Gene3D" id="3.40.630.30">
    <property type="match status" value="1"/>
</dbReference>
<dbReference type="InterPro" id="IPR051531">
    <property type="entry name" value="N-acetyltransferase"/>
</dbReference>
<proteinExistence type="predicted"/>
<dbReference type="AlphaFoldDB" id="A0A2R7Z3C9"/>
<evidence type="ECO:0000313" key="2">
    <source>
        <dbReference type="EMBL" id="PUA83157.1"/>
    </source>
</evidence>
<sequence>MPPPTRRLTFRRMVEDDLDAMARLLGDPVVMAHYPRPKTRDEALAWIEWCRRGYARDGFGLWVIEDHDGGFVGDCGLTWQRLDGVDELEVGYHVVADRQGEGLGSEAAAACVDFARSRGVERVIAIIRPDNRASRRVAEKVGLELDRTSVMHDLDVVVYARG</sequence>
<dbReference type="InterPro" id="IPR016181">
    <property type="entry name" value="Acyl_CoA_acyltransferase"/>
</dbReference>
<dbReference type="SUPFAM" id="SSF55729">
    <property type="entry name" value="Acyl-CoA N-acyltransferases (Nat)"/>
    <property type="match status" value="1"/>
</dbReference>
<feature type="domain" description="N-acetyltransferase" evidence="1">
    <location>
        <begin position="8"/>
        <end position="162"/>
    </location>
</feature>
<gene>
    <name evidence="2" type="ORF">C7S10_04675</name>
</gene>
<dbReference type="Pfam" id="PF13302">
    <property type="entry name" value="Acetyltransf_3"/>
    <property type="match status" value="1"/>
</dbReference>
<accession>A0A2R7Z3C9</accession>
<evidence type="ECO:0000313" key="3">
    <source>
        <dbReference type="Proteomes" id="UP000244867"/>
    </source>
</evidence>
<comment type="caution">
    <text evidence="2">The sequence shown here is derived from an EMBL/GenBank/DDBJ whole genome shotgun (WGS) entry which is preliminary data.</text>
</comment>
<protein>
    <submittedName>
        <fullName evidence="2">GNAT family N-acetyltransferase</fullName>
    </submittedName>
</protein>
<dbReference type="PANTHER" id="PTHR43792">
    <property type="entry name" value="GNAT FAMILY, PUTATIVE (AFU_ORTHOLOGUE AFUA_3G00765)-RELATED-RELATED"/>
    <property type="match status" value="1"/>
</dbReference>